<dbReference type="Proteomes" id="UP000019484">
    <property type="component" value="Unassembled WGS sequence"/>
</dbReference>
<proteinExistence type="predicted"/>
<feature type="compositionally biased region" description="Basic and acidic residues" evidence="1">
    <location>
        <begin position="157"/>
        <end position="179"/>
    </location>
</feature>
<feature type="compositionally biased region" description="Low complexity" evidence="1">
    <location>
        <begin position="96"/>
        <end position="118"/>
    </location>
</feature>
<comment type="caution">
    <text evidence="2">The sequence shown here is derived from an EMBL/GenBank/DDBJ whole genome shotgun (WGS) entry which is preliminary data.</text>
</comment>
<sequence length="369" mass="40548">MSLVDLLFPQAELEALGNRWHEPVPKRRRIDPDVGPGHERGPKQDRGATLATSRRHNSDSAVYLGRRGSFATTRRRMSSKSHTSTAKRSNPEFKPSATSSSNTATSTSRSTATTKTTAPTAKSFLPSFIEPSILQNYLQHLHPNDRPRYTLPNHSQGETHSRSDEDARRVPQEGKHDEDCISSPGALTADTSSPAPSHDHCATPSPGIYEQLHCAPFSHLIQGLRCTEHERDMVNDLLNPSPSTTLLPAEFSGIQSKREAEQMDPFNECYHADEGYLHTMFPFGPAQSLFDSVHDSKFSTSFPLMSDEIRDSDVHSSGLSPGMEEDGEETKSPAGLVIRDYSSFGDDDDGDDGDLFDYDRAAGPPLATP</sequence>
<evidence type="ECO:0000256" key="1">
    <source>
        <dbReference type="SAM" id="MobiDB-lite"/>
    </source>
</evidence>
<dbReference type="RefSeq" id="XP_007725466.1">
    <property type="nucleotide sequence ID" value="XM_007727276.1"/>
</dbReference>
<keyword evidence="3" id="KW-1185">Reference proteome</keyword>
<organism evidence="2 3">
    <name type="scientific">Capronia coronata CBS 617.96</name>
    <dbReference type="NCBI Taxonomy" id="1182541"/>
    <lineage>
        <taxon>Eukaryota</taxon>
        <taxon>Fungi</taxon>
        <taxon>Dikarya</taxon>
        <taxon>Ascomycota</taxon>
        <taxon>Pezizomycotina</taxon>
        <taxon>Eurotiomycetes</taxon>
        <taxon>Chaetothyriomycetidae</taxon>
        <taxon>Chaetothyriales</taxon>
        <taxon>Herpotrichiellaceae</taxon>
        <taxon>Capronia</taxon>
    </lineage>
</organism>
<feature type="region of interest" description="Disordered" evidence="1">
    <location>
        <begin position="309"/>
        <end position="369"/>
    </location>
</feature>
<dbReference type="GeneID" id="19161265"/>
<feature type="compositionally biased region" description="Acidic residues" evidence="1">
    <location>
        <begin position="345"/>
        <end position="356"/>
    </location>
</feature>
<feature type="region of interest" description="Disordered" evidence="1">
    <location>
        <begin position="143"/>
        <end position="204"/>
    </location>
</feature>
<dbReference type="HOGENOM" id="CLU_043829_0_0_1"/>
<evidence type="ECO:0000313" key="2">
    <source>
        <dbReference type="EMBL" id="EXJ86028.1"/>
    </source>
</evidence>
<dbReference type="OrthoDB" id="4160813at2759"/>
<accession>W9Y0M2</accession>
<reference evidence="2 3" key="1">
    <citation type="submission" date="2013-03" db="EMBL/GenBank/DDBJ databases">
        <title>The Genome Sequence of Capronia coronata CBS 617.96.</title>
        <authorList>
            <consortium name="The Broad Institute Genomics Platform"/>
            <person name="Cuomo C."/>
            <person name="de Hoog S."/>
            <person name="Gorbushina A."/>
            <person name="Walker B."/>
            <person name="Young S.K."/>
            <person name="Zeng Q."/>
            <person name="Gargeya S."/>
            <person name="Fitzgerald M."/>
            <person name="Haas B."/>
            <person name="Abouelleil A."/>
            <person name="Allen A.W."/>
            <person name="Alvarado L."/>
            <person name="Arachchi H.M."/>
            <person name="Berlin A.M."/>
            <person name="Chapman S.B."/>
            <person name="Gainer-Dewar J."/>
            <person name="Goldberg J."/>
            <person name="Griggs A."/>
            <person name="Gujja S."/>
            <person name="Hansen M."/>
            <person name="Howarth C."/>
            <person name="Imamovic A."/>
            <person name="Ireland A."/>
            <person name="Larimer J."/>
            <person name="McCowan C."/>
            <person name="Murphy C."/>
            <person name="Pearson M."/>
            <person name="Poon T.W."/>
            <person name="Priest M."/>
            <person name="Roberts A."/>
            <person name="Saif S."/>
            <person name="Shea T."/>
            <person name="Sisk P."/>
            <person name="Sykes S."/>
            <person name="Wortman J."/>
            <person name="Nusbaum C."/>
            <person name="Birren B."/>
        </authorList>
    </citation>
    <scope>NUCLEOTIDE SEQUENCE [LARGE SCALE GENOMIC DNA]</scope>
    <source>
        <strain evidence="2 3">CBS 617.96</strain>
    </source>
</reference>
<name>W9Y0M2_9EURO</name>
<gene>
    <name evidence="2" type="ORF">A1O1_06397</name>
</gene>
<dbReference type="AlphaFoldDB" id="W9Y0M2"/>
<protein>
    <submittedName>
        <fullName evidence="2">Uncharacterized protein</fullName>
    </submittedName>
</protein>
<feature type="region of interest" description="Disordered" evidence="1">
    <location>
        <begin position="24"/>
        <end position="118"/>
    </location>
</feature>
<dbReference type="EMBL" id="AMWN01000005">
    <property type="protein sequence ID" value="EXJ86028.1"/>
    <property type="molecule type" value="Genomic_DNA"/>
</dbReference>
<evidence type="ECO:0000313" key="3">
    <source>
        <dbReference type="Proteomes" id="UP000019484"/>
    </source>
</evidence>
<feature type="compositionally biased region" description="Basic and acidic residues" evidence="1">
    <location>
        <begin position="24"/>
        <end position="46"/>
    </location>
</feature>